<feature type="transmembrane region" description="Helical" evidence="6">
    <location>
        <begin position="225"/>
        <end position="243"/>
    </location>
</feature>
<protein>
    <submittedName>
        <fullName evidence="8">MFS transporter</fullName>
    </submittedName>
</protein>
<comment type="subcellular location">
    <subcellularLocation>
        <location evidence="1">Cell membrane</location>
        <topology evidence="1">Multi-pass membrane protein</topology>
    </subcellularLocation>
</comment>
<dbReference type="AlphaFoldDB" id="A0A934K5N6"/>
<feature type="transmembrane region" description="Helical" evidence="6">
    <location>
        <begin position="425"/>
        <end position="446"/>
    </location>
</feature>
<feature type="transmembrane region" description="Helical" evidence="6">
    <location>
        <begin position="357"/>
        <end position="378"/>
    </location>
</feature>
<comment type="caution">
    <text evidence="8">The sequence shown here is derived from an EMBL/GenBank/DDBJ whole genome shotgun (WGS) entry which is preliminary data.</text>
</comment>
<keyword evidence="9" id="KW-1185">Reference proteome</keyword>
<feature type="transmembrane region" description="Helical" evidence="6">
    <location>
        <begin position="109"/>
        <end position="127"/>
    </location>
</feature>
<dbReference type="EMBL" id="JAEKNR010000081">
    <property type="protein sequence ID" value="MBJ7597797.1"/>
    <property type="molecule type" value="Genomic_DNA"/>
</dbReference>
<evidence type="ECO:0000313" key="9">
    <source>
        <dbReference type="Proteomes" id="UP000612893"/>
    </source>
</evidence>
<evidence type="ECO:0000256" key="1">
    <source>
        <dbReference type="ARBA" id="ARBA00004651"/>
    </source>
</evidence>
<accession>A0A934K5N6</accession>
<dbReference type="PANTHER" id="PTHR23501:SF191">
    <property type="entry name" value="VACUOLAR BASIC AMINO ACID TRANSPORTER 4"/>
    <property type="match status" value="1"/>
</dbReference>
<feature type="transmembrane region" description="Helical" evidence="6">
    <location>
        <begin position="78"/>
        <end position="97"/>
    </location>
</feature>
<feature type="transmembrane region" description="Helical" evidence="6">
    <location>
        <begin position="12"/>
        <end position="33"/>
    </location>
</feature>
<sequence length="525" mass="53380">MLERPDGRRLQLWLAAAGLFLAALDTYAVVTLLPQMLSAVEVPVNRLEAATPILTGFLAGYVVAMPLLGAFSDARGRLPAYAVAVLVFAAGSTLTALAPGLGGLVTGRVLQGLGGGALVPLSLALAADIYPAGRRTLPLGVVAAVQEAGSVVGPVYGAALAAAFGSWRAVFWLNLPLGALVLLGLWAAQRGSHTEQGGPAAAPGASAAPVGAAARAMPRSGQVDWASASLLGLGLALLVFALYPDDPQQRPVNSLAVPLLIAGLLLLAAFGWRQARRLSPLIAPELLRSPAFMGSLGANLIAGAGLMVALVDVPVLARGVFDLDTLHSGLLLVRLLFGLPVGALIGGWLGGRIGRRWTAASGLALAAGAFGLMSGWGVHQLASAAVPATLELFLCGLGFGLVIAPLSAAVLDLAPAGQHGLASSLVVLARTLGMVIGLASLTAFGLSRFQRIIVDRHCDSISSSGGLRAQLNAFEDCVRGALLQEYREVFLVVAGLCLLGALLAVATLGANRPEPLAEPHAAARA</sequence>
<proteinExistence type="predicted"/>
<evidence type="ECO:0000256" key="5">
    <source>
        <dbReference type="ARBA" id="ARBA00023136"/>
    </source>
</evidence>
<dbReference type="Gene3D" id="1.20.1250.20">
    <property type="entry name" value="MFS general substrate transporter like domains"/>
    <property type="match status" value="1"/>
</dbReference>
<dbReference type="Pfam" id="PF07690">
    <property type="entry name" value="MFS_1"/>
    <property type="match status" value="1"/>
</dbReference>
<feature type="transmembrane region" description="Helical" evidence="6">
    <location>
        <begin position="292"/>
        <end position="311"/>
    </location>
</feature>
<dbReference type="PROSITE" id="PS50850">
    <property type="entry name" value="MFS"/>
    <property type="match status" value="1"/>
</dbReference>
<evidence type="ECO:0000256" key="4">
    <source>
        <dbReference type="ARBA" id="ARBA00022989"/>
    </source>
</evidence>
<dbReference type="InterPro" id="IPR020846">
    <property type="entry name" value="MFS_dom"/>
</dbReference>
<reference evidence="8" key="1">
    <citation type="submission" date="2020-10" db="EMBL/GenBank/DDBJ databases">
        <title>Ca. Dormibacterota MAGs.</title>
        <authorList>
            <person name="Montgomery K."/>
        </authorList>
    </citation>
    <scope>NUCLEOTIDE SEQUENCE [LARGE SCALE GENOMIC DNA]</scope>
    <source>
        <strain evidence="8">SC8812_S17_10</strain>
    </source>
</reference>
<feature type="transmembrane region" description="Helical" evidence="6">
    <location>
        <begin position="53"/>
        <end position="71"/>
    </location>
</feature>
<dbReference type="Proteomes" id="UP000612893">
    <property type="component" value="Unassembled WGS sequence"/>
</dbReference>
<dbReference type="SUPFAM" id="SSF103473">
    <property type="entry name" value="MFS general substrate transporter"/>
    <property type="match status" value="1"/>
</dbReference>
<gene>
    <name evidence="8" type="ORF">JF922_06895</name>
</gene>
<keyword evidence="2" id="KW-0813">Transport</keyword>
<dbReference type="RefSeq" id="WP_338200300.1">
    <property type="nucleotide sequence ID" value="NZ_JAEKNR010000081.1"/>
</dbReference>
<evidence type="ECO:0000256" key="2">
    <source>
        <dbReference type="ARBA" id="ARBA00022448"/>
    </source>
</evidence>
<feature type="domain" description="Major facilitator superfamily (MFS) profile" evidence="7">
    <location>
        <begin position="11"/>
        <end position="512"/>
    </location>
</feature>
<dbReference type="InterPro" id="IPR011701">
    <property type="entry name" value="MFS"/>
</dbReference>
<organism evidence="8 9">
    <name type="scientific">Candidatus Nephthysia bennettiae</name>
    <dbReference type="NCBI Taxonomy" id="3127016"/>
    <lineage>
        <taxon>Bacteria</taxon>
        <taxon>Bacillati</taxon>
        <taxon>Candidatus Dormiibacterota</taxon>
        <taxon>Candidatus Dormibacteria</taxon>
        <taxon>Candidatus Dormibacterales</taxon>
        <taxon>Candidatus Dormibacteraceae</taxon>
        <taxon>Candidatus Nephthysia</taxon>
    </lineage>
</organism>
<feature type="transmembrane region" description="Helical" evidence="6">
    <location>
        <begin position="489"/>
        <end position="510"/>
    </location>
</feature>
<keyword evidence="4 6" id="KW-1133">Transmembrane helix</keyword>
<evidence type="ECO:0000256" key="3">
    <source>
        <dbReference type="ARBA" id="ARBA00022692"/>
    </source>
</evidence>
<dbReference type="CDD" id="cd17321">
    <property type="entry name" value="MFS_MMR_MDR_like"/>
    <property type="match status" value="1"/>
</dbReference>
<feature type="transmembrane region" description="Helical" evidence="6">
    <location>
        <begin position="255"/>
        <end position="272"/>
    </location>
</feature>
<feature type="transmembrane region" description="Helical" evidence="6">
    <location>
        <begin position="169"/>
        <end position="188"/>
    </location>
</feature>
<dbReference type="GO" id="GO:0022857">
    <property type="term" value="F:transmembrane transporter activity"/>
    <property type="evidence" value="ECO:0007669"/>
    <property type="project" value="InterPro"/>
</dbReference>
<evidence type="ECO:0000313" key="8">
    <source>
        <dbReference type="EMBL" id="MBJ7597797.1"/>
    </source>
</evidence>
<keyword evidence="3 6" id="KW-0812">Transmembrane</keyword>
<dbReference type="Gene3D" id="1.20.1720.10">
    <property type="entry name" value="Multidrug resistance protein D"/>
    <property type="match status" value="1"/>
</dbReference>
<name>A0A934K5N6_9BACT</name>
<evidence type="ECO:0000256" key="6">
    <source>
        <dbReference type="SAM" id="Phobius"/>
    </source>
</evidence>
<feature type="transmembrane region" description="Helical" evidence="6">
    <location>
        <begin position="331"/>
        <end position="350"/>
    </location>
</feature>
<dbReference type="InterPro" id="IPR036259">
    <property type="entry name" value="MFS_trans_sf"/>
</dbReference>
<dbReference type="PANTHER" id="PTHR23501">
    <property type="entry name" value="MAJOR FACILITATOR SUPERFAMILY"/>
    <property type="match status" value="1"/>
</dbReference>
<evidence type="ECO:0000259" key="7">
    <source>
        <dbReference type="PROSITE" id="PS50850"/>
    </source>
</evidence>
<keyword evidence="5 6" id="KW-0472">Membrane</keyword>
<dbReference type="GO" id="GO:0005886">
    <property type="term" value="C:plasma membrane"/>
    <property type="evidence" value="ECO:0007669"/>
    <property type="project" value="UniProtKB-SubCell"/>
</dbReference>
<feature type="transmembrane region" description="Helical" evidence="6">
    <location>
        <begin position="390"/>
        <end position="413"/>
    </location>
</feature>